<dbReference type="Pfam" id="PF17277">
    <property type="entry name" value="DUF5342"/>
    <property type="match status" value="1"/>
</dbReference>
<reference evidence="2 4" key="2">
    <citation type="submission" date="2019-08" db="EMBL/GenBank/DDBJ databases">
        <title>Bacillus genomes from the desert of Cuatro Cienegas, Coahuila.</title>
        <authorList>
            <person name="Olmedo-Alvarez G."/>
        </authorList>
    </citation>
    <scope>NUCLEOTIDE SEQUENCE [LARGE SCALE GENOMIC DNA]</scope>
    <source>
        <strain evidence="2 4">CH88_3T</strain>
    </source>
</reference>
<gene>
    <name evidence="1" type="ORF">B4U37_06255</name>
    <name evidence="2" type="ORF">FZC74_01245</name>
</gene>
<evidence type="ECO:0008006" key="5">
    <source>
        <dbReference type="Google" id="ProtNLM"/>
    </source>
</evidence>
<evidence type="ECO:0000313" key="4">
    <source>
        <dbReference type="Proteomes" id="UP000323393"/>
    </source>
</evidence>
<evidence type="ECO:0000313" key="3">
    <source>
        <dbReference type="Proteomes" id="UP000195573"/>
    </source>
</evidence>
<dbReference type="KEGG" id="bhk:B4U37_06255"/>
<dbReference type="EMBL" id="VTEU01000001">
    <property type="protein sequence ID" value="TYS60935.1"/>
    <property type="molecule type" value="Genomic_DNA"/>
</dbReference>
<organism evidence="2 4">
    <name type="scientific">Sutcliffiella horikoshii</name>
    <dbReference type="NCBI Taxonomy" id="79883"/>
    <lineage>
        <taxon>Bacteria</taxon>
        <taxon>Bacillati</taxon>
        <taxon>Bacillota</taxon>
        <taxon>Bacilli</taxon>
        <taxon>Bacillales</taxon>
        <taxon>Bacillaceae</taxon>
        <taxon>Sutcliffiella</taxon>
    </lineage>
</organism>
<protein>
    <recommendedName>
        <fullName evidence="5">YheE family protein</fullName>
    </recommendedName>
</protein>
<evidence type="ECO:0000313" key="2">
    <source>
        <dbReference type="EMBL" id="TYS60935.1"/>
    </source>
</evidence>
<dbReference type="EMBL" id="CP020880">
    <property type="protein sequence ID" value="ART75652.1"/>
    <property type="molecule type" value="Genomic_DNA"/>
</dbReference>
<dbReference type="RefSeq" id="WP_088017533.1">
    <property type="nucleotide sequence ID" value="NZ_CP020880.1"/>
</dbReference>
<sequence length="70" mass="8372">MISHFQLKPFYQNNQLPGWHLSFFYKGHAIKAVYHKNGSIEWPESQTFSEEEKQAVEAQIQELMLFHVYD</sequence>
<dbReference type="InterPro" id="IPR017263">
    <property type="entry name" value="UCP037692"/>
</dbReference>
<dbReference type="Proteomes" id="UP000195573">
    <property type="component" value="Chromosome"/>
</dbReference>
<dbReference type="AlphaFoldDB" id="A0A1Y0CKF2"/>
<proteinExistence type="predicted"/>
<accession>A0A1Y0CKF2</accession>
<name>A0A1Y0CKF2_9BACI</name>
<evidence type="ECO:0000313" key="1">
    <source>
        <dbReference type="EMBL" id="ART75652.1"/>
    </source>
</evidence>
<dbReference type="GeneID" id="96738026"/>
<dbReference type="PIRSF" id="PIRSF037692">
    <property type="entry name" value="UCP037692"/>
    <property type="match status" value="1"/>
</dbReference>
<reference evidence="1 3" key="1">
    <citation type="submission" date="2017-04" db="EMBL/GenBank/DDBJ databases">
        <title>Complete Genome Sequence of the Bacillus horikoshii 20a strain from Cuatro Cienegas, Coahuila, Mexico.</title>
        <authorList>
            <person name="Zarza E."/>
            <person name="Alcaraz L.D."/>
            <person name="Aguilar-Salinas B."/>
            <person name="Islas A."/>
            <person name="Olmedo-Alvarez G."/>
        </authorList>
    </citation>
    <scope>NUCLEOTIDE SEQUENCE [LARGE SCALE GENOMIC DNA]</scope>
    <source>
        <strain evidence="1 3">20a</strain>
    </source>
</reference>
<dbReference type="Proteomes" id="UP000323393">
    <property type="component" value="Unassembled WGS sequence"/>
</dbReference>
<keyword evidence="3" id="KW-1185">Reference proteome</keyword>